<name>A0A0G4EDX4_VITBC</name>
<dbReference type="EMBL" id="CDMY01000189">
    <property type="protein sequence ID" value="CEL93760.1"/>
    <property type="molecule type" value="Genomic_DNA"/>
</dbReference>
<feature type="compositionally biased region" description="Basic residues" evidence="1">
    <location>
        <begin position="462"/>
        <end position="477"/>
    </location>
</feature>
<feature type="compositionally biased region" description="Pro residues" evidence="1">
    <location>
        <begin position="283"/>
        <end position="293"/>
    </location>
</feature>
<dbReference type="InParanoid" id="A0A0G4EDX4"/>
<feature type="compositionally biased region" description="Basic and acidic residues" evidence="1">
    <location>
        <begin position="158"/>
        <end position="174"/>
    </location>
</feature>
<keyword evidence="3" id="KW-1185">Reference proteome</keyword>
<dbReference type="VEuPathDB" id="CryptoDB:Vbra_7097"/>
<gene>
    <name evidence="2" type="ORF">Vbra_7097</name>
</gene>
<dbReference type="Proteomes" id="UP000041254">
    <property type="component" value="Unassembled WGS sequence"/>
</dbReference>
<feature type="compositionally biased region" description="Pro residues" evidence="1">
    <location>
        <begin position="362"/>
        <end position="377"/>
    </location>
</feature>
<feature type="region of interest" description="Disordered" evidence="1">
    <location>
        <begin position="431"/>
        <end position="481"/>
    </location>
</feature>
<feature type="region of interest" description="Disordered" evidence="1">
    <location>
        <begin position="344"/>
        <end position="388"/>
    </location>
</feature>
<evidence type="ECO:0000313" key="3">
    <source>
        <dbReference type="Proteomes" id="UP000041254"/>
    </source>
</evidence>
<feature type="compositionally biased region" description="Polar residues" evidence="1">
    <location>
        <begin position="436"/>
        <end position="448"/>
    </location>
</feature>
<evidence type="ECO:0000256" key="1">
    <source>
        <dbReference type="SAM" id="MobiDB-lite"/>
    </source>
</evidence>
<proteinExistence type="predicted"/>
<accession>A0A0G4EDX4</accession>
<reference evidence="2 3" key="1">
    <citation type="submission" date="2014-11" db="EMBL/GenBank/DDBJ databases">
        <authorList>
            <person name="Zhu J."/>
            <person name="Qi W."/>
            <person name="Song R."/>
        </authorList>
    </citation>
    <scope>NUCLEOTIDE SEQUENCE [LARGE SCALE GENOMIC DNA]</scope>
</reference>
<feature type="region of interest" description="Disordered" evidence="1">
    <location>
        <begin position="261"/>
        <end position="293"/>
    </location>
</feature>
<dbReference type="AlphaFoldDB" id="A0A0G4EDX4"/>
<feature type="region of interest" description="Disordered" evidence="1">
    <location>
        <begin position="153"/>
        <end position="191"/>
    </location>
</feature>
<feature type="compositionally biased region" description="Low complexity" evidence="1">
    <location>
        <begin position="346"/>
        <end position="361"/>
    </location>
</feature>
<sequence>MTPAASAALPHPLFGAKVQLPSPDAWRGRGAAVLTLSKELKKGTDGTCVLVADRDRDGNEYVGKFAHQNETLAAVKSEKSRSSSTWTTPSKRVQTALVSCSPQWHVPPMTAAVMLANRRAAAVSSGRHHAHVQLGDVMEKESNLHVVMRLRGGVKGARQADKKQQHKDDEKEQAGDPFPPLTAPSPRHPRSPQAFYAAQLTNGDLDEAAEGSNCKVEHEGGYKITGPPNLRDICLELLDKAETPNPPTRCHVVLHLRGGMKGVGRANKKQRPKDDEREQAGDPFPPLTPPPPPDPNVGWAHWCIIEWVPVPERSGYYYKMTGCEEAREACRLMLDGADQIRRRIQPASEPSSSSAAPASAPVDPPPPHPATGNPPPHTAARGDTEAQRKAEEYADIIQAQEDQISFLAASEYEEQYANEWLRADLRARQGEGAAPMTSQMTKTPTRAISKTPGPQPIGCHIWRPKPLRRSGRRKKTPRSSIGSMSICSSLYQYSQLFLERPSGHPVTPCSCPHSMLLLLWLSGLVPLIRRMTRQL</sequence>
<protein>
    <submittedName>
        <fullName evidence="2">Uncharacterized protein</fullName>
    </submittedName>
</protein>
<organism evidence="2 3">
    <name type="scientific">Vitrella brassicaformis (strain CCMP3155)</name>
    <dbReference type="NCBI Taxonomy" id="1169540"/>
    <lineage>
        <taxon>Eukaryota</taxon>
        <taxon>Sar</taxon>
        <taxon>Alveolata</taxon>
        <taxon>Colpodellida</taxon>
        <taxon>Vitrellaceae</taxon>
        <taxon>Vitrella</taxon>
    </lineage>
</organism>
<evidence type="ECO:0000313" key="2">
    <source>
        <dbReference type="EMBL" id="CEL93760.1"/>
    </source>
</evidence>